<dbReference type="PROSITE" id="PS00455">
    <property type="entry name" value="AMP_BINDING"/>
    <property type="match status" value="1"/>
</dbReference>
<proteinExistence type="inferred from homology"/>
<gene>
    <name evidence="3" type="ORF">JMJ35_006713</name>
</gene>
<sequence length="572" mass="63524">MKVPQQPTLPDDILFSRLLKIARQRDSNIVVDDLGRGTRLSYRQILHGTVQLQQQLQGLLDRSILQSPGGFYVALLAPNGYEFIIGVLAVLAIGGVVVPMPTGALPAEAAHILRECNALHLLASSELADLAAQIKQEIDIPCLIIDSIEDGVALTDNDLLAVASYALSPALAVFEDTPSILFFTSGTSGPPKGVLHARRTINKYARQDEAPQPNDELCIIPRGAFWSLYFTKLFQMLLTGVRVEIHNFGRNYNLIWDKLREQTATKIVLSPTFWYGMMTYFQTRISVELPQDTVDEYVKGAQHLRDACATGAMLPGPVKEFWRELRGGRLLKQLFGTTETQEIAMCAMESGSVENDLGTPLPNVTWKLSEGGTGEVLVKTPSLFLGYLNSPDVTAACFDSEGFFKTGDLAILQHGRYIFQGRANMDLFKFYTYKVPRGQVEAAIIALPYIAEGYILPVADPQCDTRTAALVRFHKSNNSIDHQYVNLHTIRNDLATISGLPAYQLPTVLRVLGEHEYVPRTWSDKTAMKKAVHEFFPLDEEGKICGENMEVLDVSGFMKIQTTKLWELSGIR</sequence>
<dbReference type="PANTHER" id="PTHR43201">
    <property type="entry name" value="ACYL-COA SYNTHETASE"/>
    <property type="match status" value="1"/>
</dbReference>
<keyword evidence="4" id="KW-1185">Reference proteome</keyword>
<reference evidence="3" key="1">
    <citation type="submission" date="2023-03" db="EMBL/GenBank/DDBJ databases">
        <title>Complete genome of Cladonia borealis.</title>
        <authorList>
            <person name="Park H."/>
        </authorList>
    </citation>
    <scope>NUCLEOTIDE SEQUENCE</scope>
    <source>
        <strain evidence="3">ANT050790</strain>
    </source>
</reference>
<dbReference type="Gene3D" id="3.40.50.12780">
    <property type="entry name" value="N-terminal domain of ligase-like"/>
    <property type="match status" value="1"/>
</dbReference>
<dbReference type="InterPro" id="IPR042099">
    <property type="entry name" value="ANL_N_sf"/>
</dbReference>
<dbReference type="Pfam" id="PF00501">
    <property type="entry name" value="AMP-binding"/>
    <property type="match status" value="1"/>
</dbReference>
<comment type="caution">
    <text evidence="3">The sequence shown here is derived from an EMBL/GenBank/DDBJ whole genome shotgun (WGS) entry which is preliminary data.</text>
</comment>
<feature type="domain" description="AMP-dependent synthetase/ligase" evidence="2">
    <location>
        <begin position="22"/>
        <end position="388"/>
    </location>
</feature>
<dbReference type="EMBL" id="JAFEKC020000014">
    <property type="protein sequence ID" value="KAK0511161.1"/>
    <property type="molecule type" value="Genomic_DNA"/>
</dbReference>
<dbReference type="GO" id="GO:0006631">
    <property type="term" value="P:fatty acid metabolic process"/>
    <property type="evidence" value="ECO:0007669"/>
    <property type="project" value="TreeGrafter"/>
</dbReference>
<evidence type="ECO:0000313" key="4">
    <source>
        <dbReference type="Proteomes" id="UP001166286"/>
    </source>
</evidence>
<dbReference type="InterPro" id="IPR020845">
    <property type="entry name" value="AMP-binding_CS"/>
</dbReference>
<comment type="similarity">
    <text evidence="1">Belongs to the ATP-dependent AMP-binding enzyme family.</text>
</comment>
<dbReference type="SUPFAM" id="SSF56801">
    <property type="entry name" value="Acetyl-CoA synthetase-like"/>
    <property type="match status" value="1"/>
</dbReference>
<evidence type="ECO:0000256" key="1">
    <source>
        <dbReference type="ARBA" id="ARBA00006432"/>
    </source>
</evidence>
<accession>A0AA39R0G0</accession>
<dbReference type="AlphaFoldDB" id="A0AA39R0G0"/>
<dbReference type="PANTHER" id="PTHR43201:SF8">
    <property type="entry name" value="ACYL-COA SYNTHETASE FAMILY MEMBER 3"/>
    <property type="match status" value="1"/>
</dbReference>
<organism evidence="3 4">
    <name type="scientific">Cladonia borealis</name>
    <dbReference type="NCBI Taxonomy" id="184061"/>
    <lineage>
        <taxon>Eukaryota</taxon>
        <taxon>Fungi</taxon>
        <taxon>Dikarya</taxon>
        <taxon>Ascomycota</taxon>
        <taxon>Pezizomycotina</taxon>
        <taxon>Lecanoromycetes</taxon>
        <taxon>OSLEUM clade</taxon>
        <taxon>Lecanoromycetidae</taxon>
        <taxon>Lecanorales</taxon>
        <taxon>Lecanorineae</taxon>
        <taxon>Cladoniaceae</taxon>
        <taxon>Cladonia</taxon>
    </lineage>
</organism>
<dbReference type="Gene3D" id="3.30.300.30">
    <property type="match status" value="1"/>
</dbReference>
<protein>
    <recommendedName>
        <fullName evidence="2">AMP-dependent synthetase/ligase domain-containing protein</fullName>
    </recommendedName>
</protein>
<dbReference type="InterPro" id="IPR045851">
    <property type="entry name" value="AMP-bd_C_sf"/>
</dbReference>
<evidence type="ECO:0000259" key="2">
    <source>
        <dbReference type="Pfam" id="PF00501"/>
    </source>
</evidence>
<dbReference type="Proteomes" id="UP001166286">
    <property type="component" value="Unassembled WGS sequence"/>
</dbReference>
<name>A0AA39R0G0_9LECA</name>
<evidence type="ECO:0000313" key="3">
    <source>
        <dbReference type="EMBL" id="KAK0511161.1"/>
    </source>
</evidence>
<dbReference type="InterPro" id="IPR000873">
    <property type="entry name" value="AMP-dep_synth/lig_dom"/>
</dbReference>
<dbReference type="GO" id="GO:0031956">
    <property type="term" value="F:medium-chain fatty acid-CoA ligase activity"/>
    <property type="evidence" value="ECO:0007669"/>
    <property type="project" value="TreeGrafter"/>
</dbReference>